<evidence type="ECO:0000256" key="1">
    <source>
        <dbReference type="SAM" id="MobiDB-lite"/>
    </source>
</evidence>
<dbReference type="RefSeq" id="WP_206434284.1">
    <property type="nucleotide sequence ID" value="NZ_BAAADY010000031.1"/>
</dbReference>
<dbReference type="EMBL" id="JAATJB010000021">
    <property type="protein sequence ID" value="NJB99798.1"/>
    <property type="molecule type" value="Genomic_DNA"/>
</dbReference>
<protein>
    <submittedName>
        <fullName evidence="3">Uncharacterized protein</fullName>
    </submittedName>
</protein>
<evidence type="ECO:0000313" key="3">
    <source>
        <dbReference type="EMBL" id="NJB99798.1"/>
    </source>
</evidence>
<comment type="caution">
    <text evidence="3">The sequence shown here is derived from an EMBL/GenBank/DDBJ whole genome shotgun (WGS) entry which is preliminary data.</text>
</comment>
<accession>A0A7X6BEL3</accession>
<evidence type="ECO:0000256" key="2">
    <source>
        <dbReference type="SAM" id="Phobius"/>
    </source>
</evidence>
<keyword evidence="4" id="KW-1185">Reference proteome</keyword>
<name>A0A7X6BEL3_9SPHN</name>
<dbReference type="Proteomes" id="UP000531251">
    <property type="component" value="Unassembled WGS sequence"/>
</dbReference>
<keyword evidence="2" id="KW-0472">Membrane</keyword>
<dbReference type="AlphaFoldDB" id="A0A7X6BEL3"/>
<feature type="region of interest" description="Disordered" evidence="1">
    <location>
        <begin position="79"/>
        <end position="134"/>
    </location>
</feature>
<sequence length="134" mass="14496">MFLDPELTFAAFVEHMGASERTVQTLINHEMGNDHFRTFSRQAVWVVAAALAAAVPLLAFRIDLASAYTQGLPTKLALTGAAPSGRREQAAPHTPHCPQPAHAQLAAPGDHRRDPAVRRRTRGDGVSYHLPVTA</sequence>
<proteinExistence type="predicted"/>
<organism evidence="3 4">
    <name type="scientific">Sphingomonas trueperi</name>
    <dbReference type="NCBI Taxonomy" id="53317"/>
    <lineage>
        <taxon>Bacteria</taxon>
        <taxon>Pseudomonadati</taxon>
        <taxon>Pseudomonadota</taxon>
        <taxon>Alphaproteobacteria</taxon>
        <taxon>Sphingomonadales</taxon>
        <taxon>Sphingomonadaceae</taxon>
        <taxon>Sphingomonas</taxon>
    </lineage>
</organism>
<feature type="transmembrane region" description="Helical" evidence="2">
    <location>
        <begin position="43"/>
        <end position="60"/>
    </location>
</feature>
<reference evidence="3 4" key="1">
    <citation type="submission" date="2020-03" db="EMBL/GenBank/DDBJ databases">
        <title>Genomic Encyclopedia of Type Strains, Phase IV (KMG-IV): sequencing the most valuable type-strain genomes for metagenomic binning, comparative biology and taxonomic classification.</title>
        <authorList>
            <person name="Goeker M."/>
        </authorList>
    </citation>
    <scope>NUCLEOTIDE SEQUENCE [LARGE SCALE GENOMIC DNA]</scope>
    <source>
        <strain evidence="3 4">DSM 7225</strain>
    </source>
</reference>
<gene>
    <name evidence="3" type="ORF">GGR89_004144</name>
</gene>
<keyword evidence="2" id="KW-0812">Transmembrane</keyword>
<keyword evidence="2" id="KW-1133">Transmembrane helix</keyword>
<evidence type="ECO:0000313" key="4">
    <source>
        <dbReference type="Proteomes" id="UP000531251"/>
    </source>
</evidence>